<dbReference type="PANTHER" id="PTHR42784">
    <property type="entry name" value="PYRANOSE 2-OXIDASE"/>
    <property type="match status" value="1"/>
</dbReference>
<dbReference type="GO" id="GO:0050660">
    <property type="term" value="F:flavin adenine dinucleotide binding"/>
    <property type="evidence" value="ECO:0007669"/>
    <property type="project" value="InterPro"/>
</dbReference>
<feature type="domain" description="Glucose-methanol-choline oxidoreductase N-terminal" evidence="6">
    <location>
        <begin position="254"/>
        <end position="343"/>
    </location>
</feature>
<dbReference type="InterPro" id="IPR000172">
    <property type="entry name" value="GMC_OxRdtase_N"/>
</dbReference>
<dbReference type="Pfam" id="PF00732">
    <property type="entry name" value="GMC_oxred_N"/>
    <property type="match status" value="1"/>
</dbReference>
<sequence length="626" mass="68981">MPHFQHGLPTERAAGTDQITYPKSVDIVRAYANRTVIRTLAMLVKITKMGGKTIMITSDLRSMPEGIEIHADIAIIGGGPAGIAIAREFADTRIRVLVIESGGQDYEAEIQALNTVENIGEPFVSADAVPEGRGYTGKLAWLNDIPAFELRNRMLGGSSHTWIGKCAAFDDIDFLNRPWLLLSGWPISRDQLLPALDRAGKLLNLGPNLYDERLFALLHSRPDDLGLDNQLLKPFFWQFSHMRHPRAEPTRFARLAGDIAAANISFLTQATVTEINVDRQGRRVTSLNLMSPIGRHATVHANTIVLCGGGVENARLLLASNSRLPAGVGNKHDVVGRYLCDHPRTSLCRFTGRDIDAIARHFNFYGLGHGGHTHFYLRGLSLSPEIQAREGLTNCAAYPVQIHATDDPWAALKRLTKGAGKTAMGDLATVVKSADMIASGLYGRLVRKRGLPHRSTELRFDVMVEQQLNPESRITLAKQRDRFGQPLPRIDWKIGPREINSVKRLAGLVSSEFVRVDLPRPELPDWIVARESTLPVFMDMAHPSCTTRMGTDPRTSVVDTNAMVHGIDGLFVAGSSVFPTPGHANPTLMLLALSIRLADHLKQRHAATQVHRLRHQSEPGLSLHHG</sequence>
<evidence type="ECO:0000259" key="6">
    <source>
        <dbReference type="Pfam" id="PF00732"/>
    </source>
</evidence>
<evidence type="ECO:0000313" key="8">
    <source>
        <dbReference type="EMBL" id="SCB30184.1"/>
    </source>
</evidence>
<evidence type="ECO:0000256" key="4">
    <source>
        <dbReference type="ARBA" id="ARBA00022827"/>
    </source>
</evidence>
<name>A0A1C3VRR0_9HYPH</name>
<gene>
    <name evidence="8" type="ORF">GA0061100_107250</name>
</gene>
<dbReference type="GO" id="GO:0016614">
    <property type="term" value="F:oxidoreductase activity, acting on CH-OH group of donors"/>
    <property type="evidence" value="ECO:0007669"/>
    <property type="project" value="InterPro"/>
</dbReference>
<dbReference type="STRING" id="52131.GA0061100_107250"/>
<keyword evidence="4" id="KW-0274">FAD</keyword>
<dbReference type="EMBL" id="FMAC01000007">
    <property type="protein sequence ID" value="SCB30184.1"/>
    <property type="molecule type" value="Genomic_DNA"/>
</dbReference>
<dbReference type="Pfam" id="PF05199">
    <property type="entry name" value="GMC_oxred_C"/>
    <property type="match status" value="1"/>
</dbReference>
<accession>A0A1C3VRR0</accession>
<dbReference type="InterPro" id="IPR036188">
    <property type="entry name" value="FAD/NAD-bd_sf"/>
</dbReference>
<keyword evidence="5" id="KW-0560">Oxidoreductase</keyword>
<comment type="similarity">
    <text evidence="2">Belongs to the GMC oxidoreductase family.</text>
</comment>
<evidence type="ECO:0000256" key="3">
    <source>
        <dbReference type="ARBA" id="ARBA00022630"/>
    </source>
</evidence>
<evidence type="ECO:0000256" key="5">
    <source>
        <dbReference type="ARBA" id="ARBA00023002"/>
    </source>
</evidence>
<dbReference type="PANTHER" id="PTHR42784:SF1">
    <property type="entry name" value="PYRANOSE 2-OXIDASE"/>
    <property type="match status" value="1"/>
</dbReference>
<evidence type="ECO:0000259" key="7">
    <source>
        <dbReference type="Pfam" id="PF05199"/>
    </source>
</evidence>
<feature type="domain" description="Glucose-methanol-choline oxidoreductase C-terminal" evidence="7">
    <location>
        <begin position="471"/>
        <end position="593"/>
    </location>
</feature>
<dbReference type="Proteomes" id="UP000186228">
    <property type="component" value="Unassembled WGS sequence"/>
</dbReference>
<keyword evidence="3" id="KW-0285">Flavoprotein</keyword>
<proteinExistence type="inferred from homology"/>
<keyword evidence="9" id="KW-1185">Reference proteome</keyword>
<dbReference type="Gene3D" id="3.50.50.60">
    <property type="entry name" value="FAD/NAD(P)-binding domain"/>
    <property type="match status" value="2"/>
</dbReference>
<dbReference type="InterPro" id="IPR051473">
    <property type="entry name" value="P2Ox-like"/>
</dbReference>
<evidence type="ECO:0000256" key="1">
    <source>
        <dbReference type="ARBA" id="ARBA00001974"/>
    </source>
</evidence>
<dbReference type="AlphaFoldDB" id="A0A1C3VRR0"/>
<evidence type="ECO:0000256" key="2">
    <source>
        <dbReference type="ARBA" id="ARBA00010790"/>
    </source>
</evidence>
<reference evidence="9" key="1">
    <citation type="submission" date="2016-08" db="EMBL/GenBank/DDBJ databases">
        <authorList>
            <person name="Varghese N."/>
            <person name="Submissions Spin"/>
        </authorList>
    </citation>
    <scope>NUCLEOTIDE SEQUENCE [LARGE SCALE GENOMIC DNA]</scope>
    <source>
        <strain evidence="9">CCBAU 57015</strain>
    </source>
</reference>
<comment type="cofactor">
    <cofactor evidence="1">
        <name>FAD</name>
        <dbReference type="ChEBI" id="CHEBI:57692"/>
    </cofactor>
</comment>
<dbReference type="SUPFAM" id="SSF51905">
    <property type="entry name" value="FAD/NAD(P)-binding domain"/>
    <property type="match status" value="1"/>
</dbReference>
<organism evidence="8 9">
    <name type="scientific">Rhizobium hainanense</name>
    <dbReference type="NCBI Taxonomy" id="52131"/>
    <lineage>
        <taxon>Bacteria</taxon>
        <taxon>Pseudomonadati</taxon>
        <taxon>Pseudomonadota</taxon>
        <taxon>Alphaproteobacteria</taxon>
        <taxon>Hyphomicrobiales</taxon>
        <taxon>Rhizobiaceae</taxon>
        <taxon>Rhizobium/Agrobacterium group</taxon>
        <taxon>Rhizobium</taxon>
    </lineage>
</organism>
<dbReference type="InterPro" id="IPR007867">
    <property type="entry name" value="GMC_OxRtase_C"/>
</dbReference>
<protein>
    <submittedName>
        <fullName evidence="8">Choline dehydrogenase</fullName>
    </submittedName>
</protein>
<evidence type="ECO:0000313" key="9">
    <source>
        <dbReference type="Proteomes" id="UP000186228"/>
    </source>
</evidence>